<dbReference type="EMBL" id="MT144123">
    <property type="protein sequence ID" value="QJA49190.1"/>
    <property type="molecule type" value="Genomic_DNA"/>
</dbReference>
<protein>
    <submittedName>
        <fullName evidence="1">Uncharacterized protein</fullName>
    </submittedName>
</protein>
<proteinExistence type="predicted"/>
<organism evidence="1">
    <name type="scientific">viral metagenome</name>
    <dbReference type="NCBI Taxonomy" id="1070528"/>
    <lineage>
        <taxon>unclassified sequences</taxon>
        <taxon>metagenomes</taxon>
        <taxon>organismal metagenomes</taxon>
    </lineage>
</organism>
<sequence>MTEIDLKKSLTKKPKCQDGVACNHENDGFIVLQYLENKERVLKSVCYDCVKVRQKHNDEIKLEIYSKINKVE</sequence>
<evidence type="ECO:0000313" key="1">
    <source>
        <dbReference type="EMBL" id="QJA49190.1"/>
    </source>
</evidence>
<dbReference type="EMBL" id="MT145037">
    <property type="protein sequence ID" value="QJI02862.1"/>
    <property type="molecule type" value="Genomic_DNA"/>
</dbReference>
<gene>
    <name evidence="1" type="ORF">TM448A01254_0008</name>
    <name evidence="2" type="ORF">TM448B03739_0009</name>
</gene>
<evidence type="ECO:0000313" key="2">
    <source>
        <dbReference type="EMBL" id="QJI02862.1"/>
    </source>
</evidence>
<reference evidence="1" key="1">
    <citation type="submission" date="2020-03" db="EMBL/GenBank/DDBJ databases">
        <title>The deep terrestrial virosphere.</title>
        <authorList>
            <person name="Holmfeldt K."/>
            <person name="Nilsson E."/>
            <person name="Simone D."/>
            <person name="Lopez-Fernandez M."/>
            <person name="Wu X."/>
            <person name="de Brujin I."/>
            <person name="Lundin D."/>
            <person name="Andersson A."/>
            <person name="Bertilsson S."/>
            <person name="Dopson M."/>
        </authorList>
    </citation>
    <scope>NUCLEOTIDE SEQUENCE</scope>
    <source>
        <strain evidence="1">TM448A01254</strain>
        <strain evidence="2">TM448B03739</strain>
    </source>
</reference>
<accession>A0A6H1ZPR4</accession>
<name>A0A6H1ZPR4_9ZZZZ</name>
<dbReference type="AlphaFoldDB" id="A0A6H1ZPR4"/>